<proteinExistence type="predicted"/>
<accession>A0AAV2GLF1</accession>
<feature type="compositionally biased region" description="Basic residues" evidence="1">
    <location>
        <begin position="59"/>
        <end position="73"/>
    </location>
</feature>
<keyword evidence="2" id="KW-0732">Signal</keyword>
<evidence type="ECO:0000256" key="1">
    <source>
        <dbReference type="SAM" id="MobiDB-lite"/>
    </source>
</evidence>
<evidence type="ECO:0000313" key="3">
    <source>
        <dbReference type="EMBL" id="CAL1410215.1"/>
    </source>
</evidence>
<name>A0AAV2GLF1_9ROSI</name>
<gene>
    <name evidence="3" type="ORF">LTRI10_LOCUS49652</name>
</gene>
<feature type="region of interest" description="Disordered" evidence="1">
    <location>
        <begin position="31"/>
        <end position="93"/>
    </location>
</feature>
<evidence type="ECO:0000313" key="4">
    <source>
        <dbReference type="Proteomes" id="UP001497516"/>
    </source>
</evidence>
<dbReference type="EMBL" id="OZ034822">
    <property type="protein sequence ID" value="CAL1410215.1"/>
    <property type="molecule type" value="Genomic_DNA"/>
</dbReference>
<keyword evidence="4" id="KW-1185">Reference proteome</keyword>
<dbReference type="Proteomes" id="UP001497516">
    <property type="component" value="Chromosome 9"/>
</dbReference>
<organism evidence="3 4">
    <name type="scientific">Linum trigynum</name>
    <dbReference type="NCBI Taxonomy" id="586398"/>
    <lineage>
        <taxon>Eukaryota</taxon>
        <taxon>Viridiplantae</taxon>
        <taxon>Streptophyta</taxon>
        <taxon>Embryophyta</taxon>
        <taxon>Tracheophyta</taxon>
        <taxon>Spermatophyta</taxon>
        <taxon>Magnoliopsida</taxon>
        <taxon>eudicotyledons</taxon>
        <taxon>Gunneridae</taxon>
        <taxon>Pentapetalae</taxon>
        <taxon>rosids</taxon>
        <taxon>fabids</taxon>
        <taxon>Malpighiales</taxon>
        <taxon>Linaceae</taxon>
        <taxon>Linum</taxon>
    </lineage>
</organism>
<feature type="signal peptide" evidence="2">
    <location>
        <begin position="1"/>
        <end position="28"/>
    </location>
</feature>
<dbReference type="AlphaFoldDB" id="A0AAV2GLF1"/>
<protein>
    <submittedName>
        <fullName evidence="3">Uncharacterized protein</fullName>
    </submittedName>
</protein>
<evidence type="ECO:0000256" key="2">
    <source>
        <dbReference type="SAM" id="SignalP"/>
    </source>
</evidence>
<reference evidence="3 4" key="1">
    <citation type="submission" date="2024-04" db="EMBL/GenBank/DDBJ databases">
        <authorList>
            <person name="Fracassetti M."/>
        </authorList>
    </citation>
    <scope>NUCLEOTIDE SEQUENCE [LARGE SCALE GENOMIC DNA]</scope>
</reference>
<sequence>MAALMMPNKPIFTFYCLLLLLIILPTDARRPTTTAVEEAGAGSLARAEADKSGPSPGVGHKHGERSNKVKRRTATMLGGQAKDHSGPSPGEGH</sequence>
<feature type="chain" id="PRO_5043528002" evidence="2">
    <location>
        <begin position="29"/>
        <end position="93"/>
    </location>
</feature>